<evidence type="ECO:0000256" key="2">
    <source>
        <dbReference type="ARBA" id="ARBA00023125"/>
    </source>
</evidence>
<organism evidence="5 6">
    <name type="scientific">Pedobacter yulinensis</name>
    <dbReference type="NCBI Taxonomy" id="2126353"/>
    <lineage>
        <taxon>Bacteria</taxon>
        <taxon>Pseudomonadati</taxon>
        <taxon>Bacteroidota</taxon>
        <taxon>Sphingobacteriia</taxon>
        <taxon>Sphingobacteriales</taxon>
        <taxon>Sphingobacteriaceae</taxon>
        <taxon>Pedobacter</taxon>
    </lineage>
</organism>
<evidence type="ECO:0000313" key="5">
    <source>
        <dbReference type="EMBL" id="PST84952.1"/>
    </source>
</evidence>
<dbReference type="InterPro" id="IPR009057">
    <property type="entry name" value="Homeodomain-like_sf"/>
</dbReference>
<dbReference type="SUPFAM" id="SSF46689">
    <property type="entry name" value="Homeodomain-like"/>
    <property type="match status" value="2"/>
</dbReference>
<dbReference type="InterPro" id="IPR018060">
    <property type="entry name" value="HTH_AraC"/>
</dbReference>
<dbReference type="OrthoDB" id="799767at2"/>
<name>A0A2T3HR81_9SPHI</name>
<keyword evidence="6" id="KW-1185">Reference proteome</keyword>
<reference evidence="5 6" key="1">
    <citation type="submission" date="2018-03" db="EMBL/GenBank/DDBJ databases">
        <authorList>
            <person name="Keele B.F."/>
        </authorList>
    </citation>
    <scope>NUCLEOTIDE SEQUENCE [LARGE SCALE GENOMIC DNA]</scope>
    <source>
        <strain evidence="5 6">YL28-9</strain>
    </source>
</reference>
<keyword evidence="2" id="KW-0238">DNA-binding</keyword>
<keyword evidence="3" id="KW-0804">Transcription</keyword>
<dbReference type="PROSITE" id="PS00041">
    <property type="entry name" value="HTH_ARAC_FAMILY_1"/>
    <property type="match status" value="1"/>
</dbReference>
<dbReference type="GO" id="GO:0003700">
    <property type="term" value="F:DNA-binding transcription factor activity"/>
    <property type="evidence" value="ECO:0007669"/>
    <property type="project" value="InterPro"/>
</dbReference>
<dbReference type="Gene3D" id="1.10.10.60">
    <property type="entry name" value="Homeodomain-like"/>
    <property type="match status" value="2"/>
</dbReference>
<keyword evidence="1" id="KW-0805">Transcription regulation</keyword>
<dbReference type="InterPro" id="IPR018062">
    <property type="entry name" value="HTH_AraC-typ_CS"/>
</dbReference>
<evidence type="ECO:0000313" key="6">
    <source>
        <dbReference type="Proteomes" id="UP000240912"/>
    </source>
</evidence>
<feature type="domain" description="HTH araC/xylS-type" evidence="4">
    <location>
        <begin position="231"/>
        <end position="329"/>
    </location>
</feature>
<protein>
    <submittedName>
        <fullName evidence="5">AraC family transcriptional regulator</fullName>
    </submittedName>
</protein>
<dbReference type="PANTHER" id="PTHR47893:SF1">
    <property type="entry name" value="REGULATORY PROTEIN PCHR"/>
    <property type="match status" value="1"/>
</dbReference>
<dbReference type="Pfam" id="PF12833">
    <property type="entry name" value="HTH_18"/>
    <property type="match status" value="1"/>
</dbReference>
<evidence type="ECO:0000259" key="4">
    <source>
        <dbReference type="PROSITE" id="PS01124"/>
    </source>
</evidence>
<evidence type="ECO:0000256" key="1">
    <source>
        <dbReference type="ARBA" id="ARBA00023015"/>
    </source>
</evidence>
<dbReference type="Proteomes" id="UP000240912">
    <property type="component" value="Unassembled WGS sequence"/>
</dbReference>
<dbReference type="RefSeq" id="WP_107213211.1">
    <property type="nucleotide sequence ID" value="NZ_KZ686268.1"/>
</dbReference>
<sequence>MRFTFEGSDFSDFLASASRAEAEVPLAAWQSADRLELQTTKGQISFQETAVNRDITILQSNYQLRDDVTIFGKGESSLLELHINLSDHPIYFENKVLRKDIAPAMSGNITFLSPQENHAKIGFARGIDYHTFDVHLPHALLFGFSGECRLMDDFLRRIEKNECAVLSEEAVKVNTKMLRCIQAIRNCAYEGLTRRIYLESKILELIAFMHEGAINGSHYLDLSSSDVERIRYAALLIRENINRPLTILDLARRIGMNQTKLKSAFKAVFNDTIFGYLQKARMGHARELLLDTDMSIQEISSLSGYNSLSNFSIAFKQTYGYPPNRLRGKA</sequence>
<accession>A0A2T3HR81</accession>
<dbReference type="AlphaFoldDB" id="A0A2T3HR81"/>
<gene>
    <name evidence="5" type="ORF">C7T94_02195</name>
</gene>
<comment type="caution">
    <text evidence="5">The sequence shown here is derived from an EMBL/GenBank/DDBJ whole genome shotgun (WGS) entry which is preliminary data.</text>
</comment>
<dbReference type="EMBL" id="PYLS01000001">
    <property type="protein sequence ID" value="PST84952.1"/>
    <property type="molecule type" value="Genomic_DNA"/>
</dbReference>
<evidence type="ECO:0000256" key="3">
    <source>
        <dbReference type="ARBA" id="ARBA00023163"/>
    </source>
</evidence>
<dbReference type="PANTHER" id="PTHR47893">
    <property type="entry name" value="REGULATORY PROTEIN PCHR"/>
    <property type="match status" value="1"/>
</dbReference>
<dbReference type="PROSITE" id="PS01124">
    <property type="entry name" value="HTH_ARAC_FAMILY_2"/>
    <property type="match status" value="1"/>
</dbReference>
<dbReference type="SMART" id="SM00342">
    <property type="entry name" value="HTH_ARAC"/>
    <property type="match status" value="1"/>
</dbReference>
<dbReference type="GO" id="GO:0043565">
    <property type="term" value="F:sequence-specific DNA binding"/>
    <property type="evidence" value="ECO:0007669"/>
    <property type="project" value="InterPro"/>
</dbReference>
<proteinExistence type="predicted"/>
<dbReference type="InterPro" id="IPR053142">
    <property type="entry name" value="PchR_regulatory_protein"/>
</dbReference>